<reference evidence="11" key="2">
    <citation type="journal article" date="2017" name="Sci. Adv.">
        <title>A tail of two voltages: Proteomic comparison of the three electric organs of the electric eel.</title>
        <authorList>
            <person name="Traeger L.L."/>
            <person name="Sabat G."/>
            <person name="Barrett-Wilt G.A."/>
            <person name="Wells G.B."/>
            <person name="Sussman M.R."/>
        </authorList>
    </citation>
    <scope>NUCLEOTIDE SEQUENCE [LARGE SCALE GENOMIC DNA]</scope>
</reference>
<feature type="chain" id="PRO_5044195642" description="Type I cytokine receptor cytokine-binding domain-containing protein" evidence="9">
    <location>
        <begin position="24"/>
        <end position="402"/>
    </location>
</feature>
<proteinExistence type="predicted"/>
<keyword evidence="3 9" id="KW-0732">Signal</keyword>
<protein>
    <recommendedName>
        <fullName evidence="12">Type I cytokine receptor cytokine-binding domain-containing protein</fullName>
    </recommendedName>
</protein>
<reference evidence="10" key="4">
    <citation type="submission" date="2025-08" db="UniProtKB">
        <authorList>
            <consortium name="Ensembl"/>
        </authorList>
    </citation>
    <scope>IDENTIFICATION</scope>
</reference>
<evidence type="ECO:0000256" key="1">
    <source>
        <dbReference type="ARBA" id="ARBA00004479"/>
    </source>
</evidence>
<keyword evidence="11" id="KW-1185">Reference proteome</keyword>
<evidence type="ECO:0000256" key="7">
    <source>
        <dbReference type="ARBA" id="ARBA00023180"/>
    </source>
</evidence>
<evidence type="ECO:0000256" key="2">
    <source>
        <dbReference type="ARBA" id="ARBA00022692"/>
    </source>
</evidence>
<keyword evidence="2 8" id="KW-0812">Transmembrane</keyword>
<dbReference type="AlphaFoldDB" id="A0A4W4EQK2"/>
<evidence type="ECO:0000256" key="9">
    <source>
        <dbReference type="SAM" id="SignalP"/>
    </source>
</evidence>
<sequence>MLRRYWEIFLIIYFSFMCVVVDTVSVHQPQHPSVSWETNHFSVTAQWSEPAVLDAGCKATYNVELYSMKCPPEKASYISEWPTQELNYTWHIYEVIDAKCVALHTIFQGCGNKTYSNQVYKDIPQPQVKNISCVYYAEKKMNCTWNLISNTSDLQFFYSDKKDSLKPCVVYTGNGPMRTGCHLYGEDFLSYDWLYILFNGTHEGRPIRNMFLKNPRESVTSQPPKLHITRDRDLLVFQSSRPDFKEECWLYIFHINKCSEGDQVHTGDKHSNWSVRVPYDEACRYTVRVQANYSYLCGKGASDWSEPEDYGANNDPLWILKATVVVIPVIMSCCLLMALILFRRYKDKILPKVPEPSLLFSDVFNDKNEGKITKDLHVDRIYVPSEEVVETTLHLEPKHLKA</sequence>
<feature type="signal peptide" evidence="9">
    <location>
        <begin position="1"/>
        <end position="23"/>
    </location>
</feature>
<dbReference type="OMA" id="IEECPSY"/>
<dbReference type="PANTHER" id="PTHR23037">
    <property type="entry name" value="CYTOKINE RECEPTOR"/>
    <property type="match status" value="1"/>
</dbReference>
<dbReference type="Ensembl" id="ENSEEET00000013906.2">
    <property type="protein sequence ID" value="ENSEEEP00000013736.2"/>
    <property type="gene ID" value="ENSEEEG00000006845.2"/>
</dbReference>
<dbReference type="GO" id="GO:0004896">
    <property type="term" value="F:cytokine receptor activity"/>
    <property type="evidence" value="ECO:0007669"/>
    <property type="project" value="TreeGrafter"/>
</dbReference>
<reference evidence="11" key="1">
    <citation type="journal article" date="2014" name="Science">
        <title>Nonhuman genetics. Genomic basis for the convergent evolution of electric organs.</title>
        <authorList>
            <person name="Gallant J.R."/>
            <person name="Traeger L.L."/>
            <person name="Volkening J.D."/>
            <person name="Moffett H."/>
            <person name="Chen P.H."/>
            <person name="Novina C.D."/>
            <person name="Phillips G.N.Jr."/>
            <person name="Anand R."/>
            <person name="Wells G.B."/>
            <person name="Pinch M."/>
            <person name="Guth R."/>
            <person name="Unguez G.A."/>
            <person name="Albert J.S."/>
            <person name="Zakon H.H."/>
            <person name="Samanta M.P."/>
            <person name="Sussman M.R."/>
        </authorList>
    </citation>
    <scope>NUCLEOTIDE SEQUENCE [LARGE SCALE GENOMIC DNA]</scope>
</reference>
<evidence type="ECO:0000256" key="3">
    <source>
        <dbReference type="ARBA" id="ARBA00022729"/>
    </source>
</evidence>
<dbReference type="GO" id="GO:0009897">
    <property type="term" value="C:external side of plasma membrane"/>
    <property type="evidence" value="ECO:0007669"/>
    <property type="project" value="TreeGrafter"/>
</dbReference>
<dbReference type="GeneTree" id="ENSGT00730000112044"/>
<keyword evidence="6" id="KW-0675">Receptor</keyword>
<comment type="subcellular location">
    <subcellularLocation>
        <location evidence="1">Membrane</location>
        <topology evidence="1">Single-pass type I membrane protein</topology>
    </subcellularLocation>
</comment>
<dbReference type="SUPFAM" id="SSF49265">
    <property type="entry name" value="Fibronectin type III"/>
    <property type="match status" value="1"/>
</dbReference>
<accession>A0A4W4EQK2</accession>
<evidence type="ECO:0000256" key="5">
    <source>
        <dbReference type="ARBA" id="ARBA00023136"/>
    </source>
</evidence>
<gene>
    <name evidence="10" type="primary">IL13RA1</name>
</gene>
<dbReference type="Proteomes" id="UP000314983">
    <property type="component" value="Chromosome 19"/>
</dbReference>
<dbReference type="InterPro" id="IPR036116">
    <property type="entry name" value="FN3_sf"/>
</dbReference>
<name>A0A4W4EQK2_ELEEL</name>
<evidence type="ECO:0000256" key="6">
    <source>
        <dbReference type="ARBA" id="ARBA00023170"/>
    </source>
</evidence>
<evidence type="ECO:0000256" key="4">
    <source>
        <dbReference type="ARBA" id="ARBA00022989"/>
    </source>
</evidence>
<organism evidence="10 11">
    <name type="scientific">Electrophorus electricus</name>
    <name type="common">Electric eel</name>
    <name type="synonym">Gymnotus electricus</name>
    <dbReference type="NCBI Taxonomy" id="8005"/>
    <lineage>
        <taxon>Eukaryota</taxon>
        <taxon>Metazoa</taxon>
        <taxon>Chordata</taxon>
        <taxon>Craniata</taxon>
        <taxon>Vertebrata</taxon>
        <taxon>Euteleostomi</taxon>
        <taxon>Actinopterygii</taxon>
        <taxon>Neopterygii</taxon>
        <taxon>Teleostei</taxon>
        <taxon>Ostariophysi</taxon>
        <taxon>Gymnotiformes</taxon>
        <taxon>Gymnotoidei</taxon>
        <taxon>Gymnotidae</taxon>
        <taxon>Electrophorus</taxon>
    </lineage>
</organism>
<keyword evidence="5 8" id="KW-0472">Membrane</keyword>
<reference evidence="10" key="3">
    <citation type="submission" date="2020-05" db="EMBL/GenBank/DDBJ databases">
        <title>Electrophorus electricus (electric eel) genome, fEleEle1, primary haplotype.</title>
        <authorList>
            <person name="Myers G."/>
            <person name="Meyer A."/>
            <person name="Fedrigo O."/>
            <person name="Formenti G."/>
            <person name="Rhie A."/>
            <person name="Tracey A."/>
            <person name="Sims Y."/>
            <person name="Jarvis E.D."/>
        </authorList>
    </citation>
    <scope>NUCLEOTIDE SEQUENCE [LARGE SCALE GENOMIC DNA]</scope>
</reference>
<evidence type="ECO:0008006" key="12">
    <source>
        <dbReference type="Google" id="ProtNLM"/>
    </source>
</evidence>
<dbReference type="PANTHER" id="PTHR23037:SF46">
    <property type="entry name" value="INTERLEUKIN 5 RECEPTOR SUBUNIT ALPHA"/>
    <property type="match status" value="1"/>
</dbReference>
<dbReference type="InterPro" id="IPR013783">
    <property type="entry name" value="Ig-like_fold"/>
</dbReference>
<keyword evidence="4 8" id="KW-1133">Transmembrane helix</keyword>
<evidence type="ECO:0000313" key="10">
    <source>
        <dbReference type="Ensembl" id="ENSEEEP00000013736.2"/>
    </source>
</evidence>
<evidence type="ECO:0000256" key="8">
    <source>
        <dbReference type="SAM" id="Phobius"/>
    </source>
</evidence>
<keyword evidence="7" id="KW-0325">Glycoprotein</keyword>
<evidence type="ECO:0000313" key="11">
    <source>
        <dbReference type="Proteomes" id="UP000314983"/>
    </source>
</evidence>
<dbReference type="Gene3D" id="2.60.40.10">
    <property type="entry name" value="Immunoglobulins"/>
    <property type="match status" value="2"/>
</dbReference>
<feature type="transmembrane region" description="Helical" evidence="8">
    <location>
        <begin position="318"/>
        <end position="342"/>
    </location>
</feature>
<reference evidence="10" key="5">
    <citation type="submission" date="2025-09" db="UniProtKB">
        <authorList>
            <consortium name="Ensembl"/>
        </authorList>
    </citation>
    <scope>IDENTIFICATION</scope>
</reference>